<feature type="region of interest" description="Disordered" evidence="1">
    <location>
        <begin position="334"/>
        <end position="366"/>
    </location>
</feature>
<dbReference type="EMBL" id="BPWL01000007">
    <property type="protein sequence ID" value="GJJ11810.1"/>
    <property type="molecule type" value="Genomic_DNA"/>
</dbReference>
<dbReference type="AlphaFoldDB" id="A0AAV5AFY4"/>
<feature type="compositionally biased region" description="Basic and acidic residues" evidence="1">
    <location>
        <begin position="125"/>
        <end position="156"/>
    </location>
</feature>
<feature type="region of interest" description="Disordered" evidence="1">
    <location>
        <begin position="125"/>
        <end position="170"/>
    </location>
</feature>
<sequence>MYDKFTAIYAKRIEVAHEERDMMREAEEEEKRRAEEEARKKAEAEARRIAEEEAQRIAEAEAKQVEEEARRKAAIEAAVKRAEEEHARREAEVRDREEMADVVHAVRKGFAGRSLTEIEHRIQEMTKAAKEQQCHMEEHERDKREDQRKGEGKQKETTGLPPPKQCPGVVTLDINNVSGVTLPEEERCMPCSKGKGWLCKVNNEREPWTKCNTCLARKVRCSWGVKEGARKQKRMEDEVVDSEADENVAGPSTKKVRIEPVRGVGSESVWGVSLEIVQVLREILELSREREEIVRGTQEVLVETAKGILHLATAMERQVGLRYNWETNTHIVVSDDESEEGSDDSSEKKNKGKGKAKYVFRDETLQ</sequence>
<organism evidence="2 3">
    <name type="scientific">Clathrus columnatus</name>
    <dbReference type="NCBI Taxonomy" id="1419009"/>
    <lineage>
        <taxon>Eukaryota</taxon>
        <taxon>Fungi</taxon>
        <taxon>Dikarya</taxon>
        <taxon>Basidiomycota</taxon>
        <taxon>Agaricomycotina</taxon>
        <taxon>Agaricomycetes</taxon>
        <taxon>Phallomycetidae</taxon>
        <taxon>Phallales</taxon>
        <taxon>Clathraceae</taxon>
        <taxon>Clathrus</taxon>
    </lineage>
</organism>
<dbReference type="Proteomes" id="UP001050691">
    <property type="component" value="Unassembled WGS sequence"/>
</dbReference>
<evidence type="ECO:0000313" key="2">
    <source>
        <dbReference type="EMBL" id="GJJ11810.1"/>
    </source>
</evidence>
<evidence type="ECO:0000313" key="3">
    <source>
        <dbReference type="Proteomes" id="UP001050691"/>
    </source>
</evidence>
<evidence type="ECO:0000256" key="1">
    <source>
        <dbReference type="SAM" id="MobiDB-lite"/>
    </source>
</evidence>
<protein>
    <recommendedName>
        <fullName evidence="4">Zn(2)-C6 fungal-type domain-containing protein</fullName>
    </recommendedName>
</protein>
<evidence type="ECO:0008006" key="4">
    <source>
        <dbReference type="Google" id="ProtNLM"/>
    </source>
</evidence>
<gene>
    <name evidence="2" type="ORF">Clacol_006048</name>
</gene>
<name>A0AAV5AFY4_9AGAM</name>
<feature type="region of interest" description="Disordered" evidence="1">
    <location>
        <begin position="19"/>
        <end position="46"/>
    </location>
</feature>
<feature type="compositionally biased region" description="Acidic residues" evidence="1">
    <location>
        <begin position="334"/>
        <end position="344"/>
    </location>
</feature>
<reference evidence="2" key="1">
    <citation type="submission" date="2021-10" db="EMBL/GenBank/DDBJ databases">
        <title>De novo Genome Assembly of Clathrus columnatus (Basidiomycota, Fungi) Using Illumina and Nanopore Sequence Data.</title>
        <authorList>
            <person name="Ogiso-Tanaka E."/>
            <person name="Itagaki H."/>
            <person name="Hosoya T."/>
            <person name="Hosaka K."/>
        </authorList>
    </citation>
    <scope>NUCLEOTIDE SEQUENCE</scope>
    <source>
        <strain evidence="2">MO-923</strain>
    </source>
</reference>
<comment type="caution">
    <text evidence="2">The sequence shown here is derived from an EMBL/GenBank/DDBJ whole genome shotgun (WGS) entry which is preliminary data.</text>
</comment>
<keyword evidence="3" id="KW-1185">Reference proteome</keyword>
<accession>A0AAV5AFY4</accession>
<proteinExistence type="predicted"/>